<feature type="transmembrane region" description="Helical" evidence="6">
    <location>
        <begin position="184"/>
        <end position="204"/>
    </location>
</feature>
<dbReference type="CDD" id="cd06580">
    <property type="entry name" value="TM_PBP1_transp_TpRbsC_like"/>
    <property type="match status" value="1"/>
</dbReference>
<feature type="transmembrane region" description="Helical" evidence="6">
    <location>
        <begin position="255"/>
        <end position="276"/>
    </location>
</feature>
<protein>
    <submittedName>
        <fullName evidence="7">ABC transporter permease</fullName>
    </submittedName>
</protein>
<dbReference type="PANTHER" id="PTHR47089">
    <property type="entry name" value="ABC TRANSPORTER, PERMEASE PROTEIN"/>
    <property type="match status" value="1"/>
</dbReference>
<feature type="transmembrane region" description="Helical" evidence="6">
    <location>
        <begin position="6"/>
        <end position="25"/>
    </location>
</feature>
<evidence type="ECO:0000256" key="6">
    <source>
        <dbReference type="SAM" id="Phobius"/>
    </source>
</evidence>
<feature type="transmembrane region" description="Helical" evidence="6">
    <location>
        <begin position="89"/>
        <end position="111"/>
    </location>
</feature>
<dbReference type="Pfam" id="PF02653">
    <property type="entry name" value="BPD_transp_2"/>
    <property type="match status" value="1"/>
</dbReference>
<dbReference type="PANTHER" id="PTHR47089:SF1">
    <property type="entry name" value="GUANOSINE ABC TRANSPORTER PERMEASE PROTEIN NUPP"/>
    <property type="match status" value="1"/>
</dbReference>
<keyword evidence="3 6" id="KW-0812">Transmembrane</keyword>
<gene>
    <name evidence="7" type="ORF">IWA51_08660</name>
</gene>
<dbReference type="KEGG" id="tper:IWA51_08660"/>
<feature type="transmembrane region" description="Helical" evidence="6">
    <location>
        <begin position="60"/>
        <end position="82"/>
    </location>
</feature>
<proteinExistence type="predicted"/>
<keyword evidence="4 6" id="KW-1133">Transmembrane helix</keyword>
<dbReference type="GO" id="GO:0005886">
    <property type="term" value="C:plasma membrane"/>
    <property type="evidence" value="ECO:0007669"/>
    <property type="project" value="UniProtKB-SubCell"/>
</dbReference>
<feature type="transmembrane region" description="Helical" evidence="6">
    <location>
        <begin position="37"/>
        <end position="54"/>
    </location>
</feature>
<dbReference type="GO" id="GO:0022857">
    <property type="term" value="F:transmembrane transporter activity"/>
    <property type="evidence" value="ECO:0007669"/>
    <property type="project" value="InterPro"/>
</dbReference>
<organism evidence="7 8">
    <name type="scientific">Treponema peruense</name>
    <dbReference type="NCBI Taxonomy" id="2787628"/>
    <lineage>
        <taxon>Bacteria</taxon>
        <taxon>Pseudomonadati</taxon>
        <taxon>Spirochaetota</taxon>
        <taxon>Spirochaetia</taxon>
        <taxon>Spirochaetales</taxon>
        <taxon>Treponemataceae</taxon>
        <taxon>Treponema</taxon>
    </lineage>
</organism>
<evidence type="ECO:0000313" key="8">
    <source>
        <dbReference type="Proteomes" id="UP000595224"/>
    </source>
</evidence>
<dbReference type="AlphaFoldDB" id="A0A7T3V491"/>
<keyword evidence="8" id="KW-1185">Reference proteome</keyword>
<feature type="transmembrane region" description="Helical" evidence="6">
    <location>
        <begin position="131"/>
        <end position="150"/>
    </location>
</feature>
<name>A0A7T3V491_9SPIR</name>
<reference evidence="7 8" key="1">
    <citation type="submission" date="2020-11" db="EMBL/GenBank/DDBJ databases">
        <title>Treponema Peruensis nv. sp., first commensal Treponema isolated from human feces.</title>
        <authorList>
            <person name="Belkhou C."/>
            <person name="Raes J."/>
        </authorList>
    </citation>
    <scope>NUCLEOTIDE SEQUENCE [LARGE SCALE GENOMIC DNA]</scope>
    <source>
        <strain evidence="7 8">RCC2812</strain>
    </source>
</reference>
<evidence type="ECO:0000256" key="2">
    <source>
        <dbReference type="ARBA" id="ARBA00022475"/>
    </source>
</evidence>
<dbReference type="InterPro" id="IPR001851">
    <property type="entry name" value="ABC_transp_permease"/>
</dbReference>
<sequence>MYYLMTMLTSAGILMIAGTGALLSIRCGAMNLGGEGQIYAGGFAGCAVLVYVQGPSPLVFALALAASLASGSLLGLLSALLWEKRGAQPLLTSFIISAAVIPLIDGFISASKNTSATNMLALPYISEVYRMPKISLVLCPLFCIAARLFLYRTYSGRKMSLWGKAPEFASYCGFASSPYTYSSLAVSGALHALAGFTAVCMTYFTCHKGFYLGTGWNALSAALLSSGNPLMLIPSSLFLAWLYTFADRISLMNGFGFDIGGIIQGIVLFAISVFSVRSISQNSSGRRIK</sequence>
<dbReference type="EMBL" id="CP064936">
    <property type="protein sequence ID" value="QQA00342.1"/>
    <property type="molecule type" value="Genomic_DNA"/>
</dbReference>
<evidence type="ECO:0000256" key="5">
    <source>
        <dbReference type="ARBA" id="ARBA00023136"/>
    </source>
</evidence>
<dbReference type="RefSeq" id="WP_177527535.1">
    <property type="nucleotide sequence ID" value="NZ_CBCSHE010000001.1"/>
</dbReference>
<evidence type="ECO:0000256" key="4">
    <source>
        <dbReference type="ARBA" id="ARBA00022989"/>
    </source>
</evidence>
<dbReference type="Proteomes" id="UP000595224">
    <property type="component" value="Chromosome"/>
</dbReference>
<accession>A0A7T3V491</accession>
<keyword evidence="2" id="KW-1003">Cell membrane</keyword>
<evidence type="ECO:0000313" key="7">
    <source>
        <dbReference type="EMBL" id="QQA00342.1"/>
    </source>
</evidence>
<evidence type="ECO:0000256" key="3">
    <source>
        <dbReference type="ARBA" id="ARBA00022692"/>
    </source>
</evidence>
<comment type="subcellular location">
    <subcellularLocation>
        <location evidence="1">Cell membrane</location>
        <topology evidence="1">Multi-pass membrane protein</topology>
    </subcellularLocation>
</comment>
<keyword evidence="5 6" id="KW-0472">Membrane</keyword>
<evidence type="ECO:0000256" key="1">
    <source>
        <dbReference type="ARBA" id="ARBA00004651"/>
    </source>
</evidence>
<feature type="transmembrane region" description="Helical" evidence="6">
    <location>
        <begin position="216"/>
        <end position="243"/>
    </location>
</feature>